<evidence type="ECO:0000259" key="5">
    <source>
        <dbReference type="PROSITE" id="PS50977"/>
    </source>
</evidence>
<accession>A0A2N3WWE4</accession>
<dbReference type="GO" id="GO:0003700">
    <property type="term" value="F:DNA-binding transcription factor activity"/>
    <property type="evidence" value="ECO:0007669"/>
    <property type="project" value="TreeGrafter"/>
</dbReference>
<feature type="domain" description="HTH tetR-type" evidence="5">
    <location>
        <begin position="16"/>
        <end position="76"/>
    </location>
</feature>
<dbReference type="Pfam" id="PF00440">
    <property type="entry name" value="TetR_N"/>
    <property type="match status" value="1"/>
</dbReference>
<keyword evidence="1" id="KW-0805">Transcription regulation</keyword>
<dbReference type="PANTHER" id="PTHR30055">
    <property type="entry name" value="HTH-TYPE TRANSCRIPTIONAL REGULATOR RUTR"/>
    <property type="match status" value="1"/>
</dbReference>
<dbReference type="PROSITE" id="PS50977">
    <property type="entry name" value="HTH_TETR_2"/>
    <property type="match status" value="1"/>
</dbReference>
<dbReference type="Gene3D" id="1.10.357.10">
    <property type="entry name" value="Tetracycline Repressor, domain 2"/>
    <property type="match status" value="1"/>
</dbReference>
<dbReference type="EMBL" id="PJMW01000001">
    <property type="protein sequence ID" value="PKV98195.1"/>
    <property type="molecule type" value="Genomic_DNA"/>
</dbReference>
<proteinExistence type="predicted"/>
<dbReference type="Proteomes" id="UP000233766">
    <property type="component" value="Unassembled WGS sequence"/>
</dbReference>
<keyword evidence="2 4" id="KW-0238">DNA-binding</keyword>
<protein>
    <submittedName>
        <fullName evidence="6">TetR family transcriptional regulator</fullName>
    </submittedName>
</protein>
<keyword evidence="7" id="KW-1185">Reference proteome</keyword>
<dbReference type="PANTHER" id="PTHR30055:SF234">
    <property type="entry name" value="HTH-TYPE TRANSCRIPTIONAL REGULATOR BETI"/>
    <property type="match status" value="1"/>
</dbReference>
<organism evidence="6 7">
    <name type="scientific">Nocardia fluminea</name>
    <dbReference type="NCBI Taxonomy" id="134984"/>
    <lineage>
        <taxon>Bacteria</taxon>
        <taxon>Bacillati</taxon>
        <taxon>Actinomycetota</taxon>
        <taxon>Actinomycetes</taxon>
        <taxon>Mycobacteriales</taxon>
        <taxon>Nocardiaceae</taxon>
        <taxon>Nocardia</taxon>
    </lineage>
</organism>
<gene>
    <name evidence="6" type="ORF">ATK86_0205</name>
</gene>
<dbReference type="InterPro" id="IPR050109">
    <property type="entry name" value="HTH-type_TetR-like_transc_reg"/>
</dbReference>
<sequence length="209" mass="22769">MSEPHYVSPLRARQAAATRQMVITAAAELFAAQGYGRTSLRQIAQSAGVAVETVRVQGRKRSLLAAAVRILSFGRDVDELVLVAPEADDLRAASTPDEFALAAARLLTGLASRTVGVWRAFVSAAADDPEVDAELAQVQALIRSNLGSAVELLADRGWLRPDIEPDEITVNLWLLVSTENYDKLTGRLGWSVQRYEQWLARALSDLLFP</sequence>
<keyword evidence="3" id="KW-0804">Transcription</keyword>
<dbReference type="SUPFAM" id="SSF48498">
    <property type="entry name" value="Tetracyclin repressor-like, C-terminal domain"/>
    <property type="match status" value="1"/>
</dbReference>
<evidence type="ECO:0000256" key="2">
    <source>
        <dbReference type="ARBA" id="ARBA00023125"/>
    </source>
</evidence>
<dbReference type="AlphaFoldDB" id="A0A2N3WWE4"/>
<reference evidence="6 7" key="1">
    <citation type="submission" date="2017-12" db="EMBL/GenBank/DDBJ databases">
        <title>Sequencing the genomes of 1000 Actinobacteria strains.</title>
        <authorList>
            <person name="Klenk H.-P."/>
        </authorList>
    </citation>
    <scope>NUCLEOTIDE SEQUENCE [LARGE SCALE GENOMIC DNA]</scope>
    <source>
        <strain evidence="6 7">DSM 44489</strain>
    </source>
</reference>
<comment type="caution">
    <text evidence="6">The sequence shown here is derived from an EMBL/GenBank/DDBJ whole genome shotgun (WGS) entry which is preliminary data.</text>
</comment>
<name>A0A2N3WWE4_9NOCA</name>
<evidence type="ECO:0000313" key="7">
    <source>
        <dbReference type="Proteomes" id="UP000233766"/>
    </source>
</evidence>
<evidence type="ECO:0000313" key="6">
    <source>
        <dbReference type="EMBL" id="PKV98195.1"/>
    </source>
</evidence>
<evidence type="ECO:0000256" key="1">
    <source>
        <dbReference type="ARBA" id="ARBA00023015"/>
    </source>
</evidence>
<dbReference type="GO" id="GO:0000976">
    <property type="term" value="F:transcription cis-regulatory region binding"/>
    <property type="evidence" value="ECO:0007669"/>
    <property type="project" value="TreeGrafter"/>
</dbReference>
<dbReference type="InterPro" id="IPR001647">
    <property type="entry name" value="HTH_TetR"/>
</dbReference>
<evidence type="ECO:0000256" key="4">
    <source>
        <dbReference type="PROSITE-ProRule" id="PRU00335"/>
    </source>
</evidence>
<dbReference type="SUPFAM" id="SSF46689">
    <property type="entry name" value="Homeodomain-like"/>
    <property type="match status" value="1"/>
</dbReference>
<feature type="DNA-binding region" description="H-T-H motif" evidence="4">
    <location>
        <begin position="39"/>
        <end position="58"/>
    </location>
</feature>
<dbReference type="InterPro" id="IPR036271">
    <property type="entry name" value="Tet_transcr_reg_TetR-rel_C_sf"/>
</dbReference>
<evidence type="ECO:0000256" key="3">
    <source>
        <dbReference type="ARBA" id="ARBA00023163"/>
    </source>
</evidence>
<dbReference type="InterPro" id="IPR009057">
    <property type="entry name" value="Homeodomain-like_sf"/>
</dbReference>